<dbReference type="InterPro" id="IPR027417">
    <property type="entry name" value="P-loop_NTPase"/>
</dbReference>
<dbReference type="Gene3D" id="3.30.70.1070">
    <property type="entry name" value="Sporulation related repeat"/>
    <property type="match status" value="1"/>
</dbReference>
<dbReference type="InterPro" id="IPR036680">
    <property type="entry name" value="SPOR-like_sf"/>
</dbReference>
<comment type="caution">
    <text evidence="2">The sequence shown here is derived from an EMBL/GenBank/DDBJ whole genome shotgun (WGS) entry which is preliminary data.</text>
</comment>
<proteinExistence type="predicted"/>
<dbReference type="PANTHER" id="PTHR35894">
    <property type="entry name" value="GENERAL SECRETION PATHWAY PROTEIN A-RELATED"/>
    <property type="match status" value="1"/>
</dbReference>
<dbReference type="InterPro" id="IPR052026">
    <property type="entry name" value="ExeA_AAA_ATPase_DNA-bind"/>
</dbReference>
<dbReference type="CDD" id="cd00009">
    <property type="entry name" value="AAA"/>
    <property type="match status" value="1"/>
</dbReference>
<dbReference type="STRING" id="291169.A9E74_00063"/>
<evidence type="ECO:0000313" key="2">
    <source>
        <dbReference type="EMBL" id="ODN68091.1"/>
    </source>
</evidence>
<accession>A0A1E3GXK6</accession>
<dbReference type="GO" id="GO:0016887">
    <property type="term" value="F:ATP hydrolysis activity"/>
    <property type="evidence" value="ECO:0007669"/>
    <property type="project" value="InterPro"/>
</dbReference>
<dbReference type="GO" id="GO:0042834">
    <property type="term" value="F:peptidoglycan binding"/>
    <property type="evidence" value="ECO:0007669"/>
    <property type="project" value="InterPro"/>
</dbReference>
<dbReference type="Proteomes" id="UP000094379">
    <property type="component" value="Unassembled WGS sequence"/>
</dbReference>
<protein>
    <recommendedName>
        <fullName evidence="1">SPOR domain-containing protein</fullName>
    </recommendedName>
</protein>
<organism evidence="2 3">
    <name type="scientific">Methylophaga muralis</name>
    <dbReference type="NCBI Taxonomy" id="291169"/>
    <lineage>
        <taxon>Bacteria</taxon>
        <taxon>Pseudomonadati</taxon>
        <taxon>Pseudomonadota</taxon>
        <taxon>Gammaproteobacteria</taxon>
        <taxon>Thiotrichales</taxon>
        <taxon>Piscirickettsiaceae</taxon>
        <taxon>Methylophaga</taxon>
    </lineage>
</organism>
<dbReference type="EMBL" id="MCRI01000001">
    <property type="protein sequence ID" value="ODN68091.1"/>
    <property type="molecule type" value="Genomic_DNA"/>
</dbReference>
<dbReference type="InterPro" id="IPR007730">
    <property type="entry name" value="SPOR-like_dom"/>
</dbReference>
<keyword evidence="3" id="KW-1185">Reference proteome</keyword>
<dbReference type="Gene3D" id="3.40.50.300">
    <property type="entry name" value="P-loop containing nucleotide triphosphate hydrolases"/>
    <property type="match status" value="1"/>
</dbReference>
<dbReference type="SUPFAM" id="SSF52540">
    <property type="entry name" value="P-loop containing nucleoside triphosphate hydrolases"/>
    <property type="match status" value="1"/>
</dbReference>
<dbReference type="InterPro" id="IPR003593">
    <property type="entry name" value="AAA+_ATPase"/>
</dbReference>
<sequence length="555" mass="62484">MKAAAAEPKYISRLALQSNPFKAEVSDASLYLGPEIKQRLDLVLHLLRASDKIPLLYGPKGLGKTTALKALMNLGGDDLRFCYIQAEPSLTIQFMVSRCLQVFGAPQENTLGSNNLQLLQQRLQQLQALQIRPILLIDDVSKLAEPLRQQLKIWLDWQHADKYLWRAVLTDVAADSIVTDNDRLQSLMLTPIPLAETAAYLLQRLQGAGFNGDSPFNERALARIHRQSAGNPAKLNQAAHQFLLGQGKSRQLQLPLSFKLPKISPKINKIRFKWNKWFGLAPVGVLLAVVLIYQQQINDWFVSDTDTIQDDLFVNEDLTEELPMVVVNEPEELTSVAEADRLELLELLDELEQTVEAPAVEIPESELEAELESVIPEPELSAEILETEIIPSESITAISTNDAAQNNVVEVTEAETATDEQQSTSKTEEIKPVELIPPPAPVSKPDPSLVDTTIKDKDWILQQSGKAFTFQLMGSWDRTEIERFVKKHSLTGNVAIFESMRDDKVWYALIYGVYPSRDVAMRSSKQWPSPLNKVKPWLRRFDDVQKQITERAPDR</sequence>
<name>A0A1E3GXK6_9GAMM</name>
<evidence type="ECO:0000259" key="1">
    <source>
        <dbReference type="PROSITE" id="PS51724"/>
    </source>
</evidence>
<dbReference type="PANTHER" id="PTHR35894:SF1">
    <property type="entry name" value="PHOSPHORIBULOKINASE _ URIDINE KINASE FAMILY"/>
    <property type="match status" value="1"/>
</dbReference>
<reference evidence="2 3" key="1">
    <citation type="submission" date="2016-07" db="EMBL/GenBank/DDBJ databases">
        <title>Draft Genome Sequence of Methylophaga muralis Bur 1.</title>
        <authorList>
            <person name="Vasilenko O.V."/>
            <person name="Doronina N.V."/>
            <person name="Shmareva M.N."/>
            <person name="Tarlachkov S.V."/>
            <person name="Mustakhimov I."/>
            <person name="Trotsenko Y.A."/>
        </authorList>
    </citation>
    <scope>NUCLEOTIDE SEQUENCE [LARGE SCALE GENOMIC DNA]</scope>
    <source>
        <strain evidence="2 3">Bur 1</strain>
    </source>
</reference>
<dbReference type="InterPro" id="IPR049945">
    <property type="entry name" value="AAA_22"/>
</dbReference>
<evidence type="ECO:0000313" key="3">
    <source>
        <dbReference type="Proteomes" id="UP000094379"/>
    </source>
</evidence>
<dbReference type="RefSeq" id="WP_069294683.1">
    <property type="nucleotide sequence ID" value="NZ_MCRI01000001.1"/>
</dbReference>
<feature type="domain" description="SPOR" evidence="1">
    <location>
        <begin position="462"/>
        <end position="540"/>
    </location>
</feature>
<dbReference type="Pfam" id="PF13401">
    <property type="entry name" value="AAA_22"/>
    <property type="match status" value="1"/>
</dbReference>
<gene>
    <name evidence="2" type="ORF">A9E74_00063</name>
</gene>
<dbReference type="PROSITE" id="PS51724">
    <property type="entry name" value="SPOR"/>
    <property type="match status" value="1"/>
</dbReference>
<dbReference type="SMART" id="SM00382">
    <property type="entry name" value="AAA"/>
    <property type="match status" value="1"/>
</dbReference>
<dbReference type="AlphaFoldDB" id="A0A1E3GXK6"/>
<dbReference type="PATRIC" id="fig|291169.3.peg.62"/>